<gene>
    <name evidence="3" type="ORF">BDP27DRAFT_1326886</name>
</gene>
<accession>A0A9P5PVB3</accession>
<protein>
    <recommendedName>
        <fullName evidence="2">Ricin B lectin domain-containing protein</fullName>
    </recommendedName>
</protein>
<dbReference type="InterPro" id="IPR035992">
    <property type="entry name" value="Ricin_B-like_lectins"/>
</dbReference>
<feature type="chain" id="PRO_5040483970" description="Ricin B lectin domain-containing protein" evidence="1">
    <location>
        <begin position="19"/>
        <end position="165"/>
    </location>
</feature>
<dbReference type="OrthoDB" id="2131701at2759"/>
<feature type="signal peptide" evidence="1">
    <location>
        <begin position="1"/>
        <end position="18"/>
    </location>
</feature>
<dbReference type="SUPFAM" id="SSF50370">
    <property type="entry name" value="Ricin B-like lectins"/>
    <property type="match status" value="1"/>
</dbReference>
<comment type="caution">
    <text evidence="3">The sequence shown here is derived from an EMBL/GenBank/DDBJ whole genome shotgun (WGS) entry which is preliminary data.</text>
</comment>
<feature type="domain" description="Ricin B lectin" evidence="2">
    <location>
        <begin position="34"/>
        <end position="143"/>
    </location>
</feature>
<dbReference type="Gene3D" id="2.80.10.50">
    <property type="match status" value="1"/>
</dbReference>
<dbReference type="CDD" id="cd23422">
    <property type="entry name" value="beta-trefoil_Ricin_MPL_CNL"/>
    <property type="match status" value="1"/>
</dbReference>
<sequence length="165" mass="18078">MLFTKLLPLLVFTGPAFAAATPARSLHAREEIQPNGTYMIENAKSGTVVDLSGTDNTSIIGYPPNGGENQKWSTIWTGEKLEHPVGVVNNGTNLTVSSTAYAWDIVHDELNATDFRIYSSNTTETWDLYNYGDPTPGDPITLWGAWAAIHQTWNFISIDNMTAQG</sequence>
<name>A0A9P5PVB3_9AGAR</name>
<dbReference type="InterPro" id="IPR000772">
    <property type="entry name" value="Ricin_B_lectin"/>
</dbReference>
<dbReference type="Proteomes" id="UP000772434">
    <property type="component" value="Unassembled WGS sequence"/>
</dbReference>
<evidence type="ECO:0000259" key="2">
    <source>
        <dbReference type="Pfam" id="PF14200"/>
    </source>
</evidence>
<dbReference type="AlphaFoldDB" id="A0A9P5PVB3"/>
<dbReference type="EMBL" id="JADNRY010000058">
    <property type="protein sequence ID" value="KAF9068740.1"/>
    <property type="molecule type" value="Genomic_DNA"/>
</dbReference>
<keyword evidence="1" id="KW-0732">Signal</keyword>
<organism evidence="3 4">
    <name type="scientific">Rhodocollybia butyracea</name>
    <dbReference type="NCBI Taxonomy" id="206335"/>
    <lineage>
        <taxon>Eukaryota</taxon>
        <taxon>Fungi</taxon>
        <taxon>Dikarya</taxon>
        <taxon>Basidiomycota</taxon>
        <taxon>Agaricomycotina</taxon>
        <taxon>Agaricomycetes</taxon>
        <taxon>Agaricomycetidae</taxon>
        <taxon>Agaricales</taxon>
        <taxon>Marasmiineae</taxon>
        <taxon>Omphalotaceae</taxon>
        <taxon>Rhodocollybia</taxon>
    </lineage>
</organism>
<keyword evidence="4" id="KW-1185">Reference proteome</keyword>
<evidence type="ECO:0000313" key="3">
    <source>
        <dbReference type="EMBL" id="KAF9068740.1"/>
    </source>
</evidence>
<evidence type="ECO:0000313" key="4">
    <source>
        <dbReference type="Proteomes" id="UP000772434"/>
    </source>
</evidence>
<proteinExistence type="predicted"/>
<dbReference type="Pfam" id="PF14200">
    <property type="entry name" value="RicinB_lectin_2"/>
    <property type="match status" value="1"/>
</dbReference>
<reference evidence="3" key="1">
    <citation type="submission" date="2020-11" db="EMBL/GenBank/DDBJ databases">
        <authorList>
            <consortium name="DOE Joint Genome Institute"/>
            <person name="Ahrendt S."/>
            <person name="Riley R."/>
            <person name="Andreopoulos W."/>
            <person name="Labutti K."/>
            <person name="Pangilinan J."/>
            <person name="Ruiz-Duenas F.J."/>
            <person name="Barrasa J.M."/>
            <person name="Sanchez-Garcia M."/>
            <person name="Camarero S."/>
            <person name="Miyauchi S."/>
            <person name="Serrano A."/>
            <person name="Linde D."/>
            <person name="Babiker R."/>
            <person name="Drula E."/>
            <person name="Ayuso-Fernandez I."/>
            <person name="Pacheco R."/>
            <person name="Padilla G."/>
            <person name="Ferreira P."/>
            <person name="Barriuso J."/>
            <person name="Kellner H."/>
            <person name="Castanera R."/>
            <person name="Alfaro M."/>
            <person name="Ramirez L."/>
            <person name="Pisabarro A.G."/>
            <person name="Kuo A."/>
            <person name="Tritt A."/>
            <person name="Lipzen A."/>
            <person name="He G."/>
            <person name="Yan M."/>
            <person name="Ng V."/>
            <person name="Cullen D."/>
            <person name="Martin F."/>
            <person name="Rosso M.-N."/>
            <person name="Henrissat B."/>
            <person name="Hibbett D."/>
            <person name="Martinez A.T."/>
            <person name="Grigoriev I.V."/>
        </authorList>
    </citation>
    <scope>NUCLEOTIDE SEQUENCE</scope>
    <source>
        <strain evidence="3">AH 40177</strain>
    </source>
</reference>
<evidence type="ECO:0000256" key="1">
    <source>
        <dbReference type="SAM" id="SignalP"/>
    </source>
</evidence>